<dbReference type="PANTHER" id="PTHR30461:SF26">
    <property type="entry name" value="RESOLVASE HOMOLOG YNEB"/>
    <property type="match status" value="1"/>
</dbReference>
<accession>A0ABT5VBN4</accession>
<name>A0ABT5VBN4_9BACI</name>
<reference evidence="3" key="1">
    <citation type="submission" date="2024-05" db="EMBL/GenBank/DDBJ databases">
        <title>Alkalihalobacillus sp. strain MEB203 novel alkaliphilic bacterium from Lonar Lake, India.</title>
        <authorList>
            <person name="Joshi A."/>
            <person name="Thite S."/>
            <person name="Mengade P."/>
        </authorList>
    </citation>
    <scope>NUCLEOTIDE SEQUENCE</scope>
    <source>
        <strain evidence="3">MEB 203</strain>
    </source>
</reference>
<gene>
    <name evidence="3" type="ORF">N7Z68_05690</name>
</gene>
<evidence type="ECO:0000259" key="2">
    <source>
        <dbReference type="PROSITE" id="PS51736"/>
    </source>
</evidence>
<comment type="caution">
    <text evidence="3">The sequence shown here is derived from an EMBL/GenBank/DDBJ whole genome shotgun (WGS) entry which is preliminary data.</text>
</comment>
<organism evidence="3 4">
    <name type="scientific">Alkalihalobacterium chitinilyticum</name>
    <dbReference type="NCBI Taxonomy" id="2980103"/>
    <lineage>
        <taxon>Bacteria</taxon>
        <taxon>Bacillati</taxon>
        <taxon>Bacillota</taxon>
        <taxon>Bacilli</taxon>
        <taxon>Bacillales</taxon>
        <taxon>Bacillaceae</taxon>
        <taxon>Alkalihalobacterium</taxon>
    </lineage>
</organism>
<evidence type="ECO:0000313" key="4">
    <source>
        <dbReference type="Proteomes" id="UP001148125"/>
    </source>
</evidence>
<dbReference type="Proteomes" id="UP001148125">
    <property type="component" value="Unassembled WGS sequence"/>
</dbReference>
<dbReference type="InterPro" id="IPR006119">
    <property type="entry name" value="Resolv_N"/>
</dbReference>
<dbReference type="InterPro" id="IPR036162">
    <property type="entry name" value="Resolvase-like_N_sf"/>
</dbReference>
<evidence type="ECO:0000256" key="1">
    <source>
        <dbReference type="ARBA" id="ARBA00009913"/>
    </source>
</evidence>
<dbReference type="Gene3D" id="3.40.50.1390">
    <property type="entry name" value="Resolvase, N-terminal catalytic domain"/>
    <property type="match status" value="1"/>
</dbReference>
<dbReference type="EMBL" id="JAOTPO010000003">
    <property type="protein sequence ID" value="MDE5412869.1"/>
    <property type="molecule type" value="Genomic_DNA"/>
</dbReference>
<keyword evidence="4" id="KW-1185">Reference proteome</keyword>
<feature type="domain" description="Resolvase/invertase-type recombinase catalytic" evidence="2">
    <location>
        <begin position="3"/>
        <end position="148"/>
    </location>
</feature>
<dbReference type="RefSeq" id="WP_275117500.1">
    <property type="nucleotide sequence ID" value="NZ_JAOTPO010000003.1"/>
</dbReference>
<dbReference type="SUPFAM" id="SSF53041">
    <property type="entry name" value="Resolvase-like"/>
    <property type="match status" value="1"/>
</dbReference>
<dbReference type="InterPro" id="IPR050639">
    <property type="entry name" value="SSR_resolvase"/>
</dbReference>
<sequence length="217" mass="25047">MVKAVIYCRVSTNNEEQTSSLNRQAEELMDLADRLQFEVVQVVKERLSGYETDREGIIEVLELLKNGADVLLIQDDTRLGRGNTKTALLFQIRKMNKKIYTLSSLGNELEPTEMDTILMDIIGIVEEYQRKLHNMKIKRGMKKAINEGYRPQKNLTNHQMGGRKRKELPIDEIIKLRDKGLTFSEISSFLNGIGYDTSKATVNRRYLEHIEKVNKVE</sequence>
<evidence type="ECO:0000313" key="3">
    <source>
        <dbReference type="EMBL" id="MDE5412869.1"/>
    </source>
</evidence>
<dbReference type="SMART" id="SM00857">
    <property type="entry name" value="Resolvase"/>
    <property type="match status" value="1"/>
</dbReference>
<dbReference type="CDD" id="cd00338">
    <property type="entry name" value="Ser_Recombinase"/>
    <property type="match status" value="1"/>
</dbReference>
<dbReference type="Pfam" id="PF00239">
    <property type="entry name" value="Resolvase"/>
    <property type="match status" value="1"/>
</dbReference>
<protein>
    <submittedName>
        <fullName evidence="3">Recombinase family protein</fullName>
    </submittedName>
</protein>
<comment type="similarity">
    <text evidence="1">Belongs to the site-specific recombinase resolvase family.</text>
</comment>
<dbReference type="PROSITE" id="PS51736">
    <property type="entry name" value="RECOMBINASES_3"/>
    <property type="match status" value="1"/>
</dbReference>
<proteinExistence type="inferred from homology"/>
<dbReference type="PANTHER" id="PTHR30461">
    <property type="entry name" value="DNA-INVERTASE FROM LAMBDOID PROPHAGE"/>
    <property type="match status" value="1"/>
</dbReference>